<sequence length="363" mass="36087">MSASIAARTPAPHTPLGRVTAVAVALAAVVCIVVLAFAWPSATAAPRDLPVAVVGADSAAASLETALAEKQPGVFDLQRVDDRGAAVTAIERREVYGAILAGATPEVLTASAANITANQMLMSLAGALETQTNQAAAAAASAAGAPAPAHIAVTVTDVVPLASSDPRGTGLAAAMFPLVMGGMIGGIVISMLIVGAMRRVVAVLIYSALGGVALTGILAGWFGALQGDFWVEAAVIALALAAIAAPITGAVALIGRPGIAVGPVVMLLFANPISSATMPREFLPGAWGAVGQLFPPGAAATLLRDASYFPQADASLGWLVLTAWTVGGLLLSVLGHFRAASVTHAATDLAAVPPSRDAEPVPA</sequence>
<evidence type="ECO:0000256" key="1">
    <source>
        <dbReference type="SAM" id="Phobius"/>
    </source>
</evidence>
<proteinExistence type="predicted"/>
<accession>A0A9W6M5R8</accession>
<reference evidence="2" key="2">
    <citation type="submission" date="2023-01" db="EMBL/GenBank/DDBJ databases">
        <authorList>
            <person name="Sun Q."/>
            <person name="Evtushenko L."/>
        </authorList>
    </citation>
    <scope>NUCLEOTIDE SEQUENCE</scope>
    <source>
        <strain evidence="2">VKM Ac-1940</strain>
    </source>
</reference>
<keyword evidence="1" id="KW-0812">Transmembrane</keyword>
<dbReference type="RefSeq" id="WP_204964537.1">
    <property type="nucleotide sequence ID" value="NZ_BAAAUR010000004.1"/>
</dbReference>
<reference evidence="2" key="1">
    <citation type="journal article" date="2014" name="Int. J. Syst. Evol. Microbiol.">
        <title>Complete genome sequence of Corynebacterium casei LMG S-19264T (=DSM 44701T), isolated from a smear-ripened cheese.</title>
        <authorList>
            <consortium name="US DOE Joint Genome Institute (JGI-PGF)"/>
            <person name="Walter F."/>
            <person name="Albersmeier A."/>
            <person name="Kalinowski J."/>
            <person name="Ruckert C."/>
        </authorList>
    </citation>
    <scope>NUCLEOTIDE SEQUENCE</scope>
    <source>
        <strain evidence="2">VKM Ac-1940</strain>
    </source>
</reference>
<feature type="transmembrane region" description="Helical" evidence="1">
    <location>
        <begin position="20"/>
        <end position="39"/>
    </location>
</feature>
<protein>
    <submittedName>
        <fullName evidence="2">Membrane protein</fullName>
    </submittedName>
</protein>
<name>A0A9W6M5R8_9MICO</name>
<dbReference type="Proteomes" id="UP001142291">
    <property type="component" value="Unassembled WGS sequence"/>
</dbReference>
<keyword evidence="3" id="KW-1185">Reference proteome</keyword>
<dbReference type="AlphaFoldDB" id="A0A9W6M5R8"/>
<feature type="transmembrane region" description="Helical" evidence="1">
    <location>
        <begin position="253"/>
        <end position="270"/>
    </location>
</feature>
<organism evidence="2 3">
    <name type="scientific">Microbacterium dextranolyticum</name>
    <dbReference type="NCBI Taxonomy" id="36806"/>
    <lineage>
        <taxon>Bacteria</taxon>
        <taxon>Bacillati</taxon>
        <taxon>Actinomycetota</taxon>
        <taxon>Actinomycetes</taxon>
        <taxon>Micrococcales</taxon>
        <taxon>Microbacteriaceae</taxon>
        <taxon>Microbacterium</taxon>
    </lineage>
</organism>
<comment type="caution">
    <text evidence="2">The sequence shown here is derived from an EMBL/GenBank/DDBJ whole genome shotgun (WGS) entry which is preliminary data.</text>
</comment>
<evidence type="ECO:0000313" key="2">
    <source>
        <dbReference type="EMBL" id="GLJ95087.1"/>
    </source>
</evidence>
<keyword evidence="1" id="KW-0472">Membrane</keyword>
<feature type="transmembrane region" description="Helical" evidence="1">
    <location>
        <begin position="200"/>
        <end position="222"/>
    </location>
</feature>
<feature type="transmembrane region" description="Helical" evidence="1">
    <location>
        <begin position="315"/>
        <end position="334"/>
    </location>
</feature>
<keyword evidence="1" id="KW-1133">Transmembrane helix</keyword>
<feature type="transmembrane region" description="Helical" evidence="1">
    <location>
        <begin position="171"/>
        <end position="194"/>
    </location>
</feature>
<feature type="transmembrane region" description="Helical" evidence="1">
    <location>
        <begin position="229"/>
        <end position="247"/>
    </location>
</feature>
<gene>
    <name evidence="2" type="ORF">GCM10017591_11490</name>
</gene>
<evidence type="ECO:0000313" key="3">
    <source>
        <dbReference type="Proteomes" id="UP001142291"/>
    </source>
</evidence>
<dbReference type="EMBL" id="BSER01000007">
    <property type="protein sequence ID" value="GLJ95087.1"/>
    <property type="molecule type" value="Genomic_DNA"/>
</dbReference>